<gene>
    <name evidence="1" type="ORF">ILYODFUR_026160</name>
</gene>
<evidence type="ECO:0000313" key="1">
    <source>
        <dbReference type="EMBL" id="MEQ2233862.1"/>
    </source>
</evidence>
<evidence type="ECO:0000313" key="2">
    <source>
        <dbReference type="Proteomes" id="UP001482620"/>
    </source>
</evidence>
<protein>
    <submittedName>
        <fullName evidence="1">Uncharacterized protein</fullName>
    </submittedName>
</protein>
<proteinExistence type="predicted"/>
<comment type="caution">
    <text evidence="1">The sequence shown here is derived from an EMBL/GenBank/DDBJ whole genome shotgun (WGS) entry which is preliminary data.</text>
</comment>
<accession>A0ABV0TNP7</accession>
<organism evidence="1 2">
    <name type="scientific">Ilyodon furcidens</name>
    <name type="common">goldbreast splitfin</name>
    <dbReference type="NCBI Taxonomy" id="33524"/>
    <lineage>
        <taxon>Eukaryota</taxon>
        <taxon>Metazoa</taxon>
        <taxon>Chordata</taxon>
        <taxon>Craniata</taxon>
        <taxon>Vertebrata</taxon>
        <taxon>Euteleostomi</taxon>
        <taxon>Actinopterygii</taxon>
        <taxon>Neopterygii</taxon>
        <taxon>Teleostei</taxon>
        <taxon>Neoteleostei</taxon>
        <taxon>Acanthomorphata</taxon>
        <taxon>Ovalentaria</taxon>
        <taxon>Atherinomorphae</taxon>
        <taxon>Cyprinodontiformes</taxon>
        <taxon>Goodeidae</taxon>
        <taxon>Ilyodon</taxon>
    </lineage>
</organism>
<keyword evidence="2" id="KW-1185">Reference proteome</keyword>
<dbReference type="EMBL" id="JAHRIQ010038033">
    <property type="protein sequence ID" value="MEQ2233862.1"/>
    <property type="molecule type" value="Genomic_DNA"/>
</dbReference>
<reference evidence="1 2" key="1">
    <citation type="submission" date="2021-06" db="EMBL/GenBank/DDBJ databases">
        <authorList>
            <person name="Palmer J.M."/>
        </authorList>
    </citation>
    <scope>NUCLEOTIDE SEQUENCE [LARGE SCALE GENOMIC DNA]</scope>
    <source>
        <strain evidence="2">if_2019</strain>
        <tissue evidence="1">Muscle</tissue>
    </source>
</reference>
<sequence length="78" mass="8472">MHGFSPGVRMSVHGCLLPCDRLATCPGCTPPPAHRLLEIGTSFPATHYGRSSIENESLTARVHHEPTECGEWTREGST</sequence>
<dbReference type="Proteomes" id="UP001482620">
    <property type="component" value="Unassembled WGS sequence"/>
</dbReference>
<name>A0ABV0TNP7_9TELE</name>